<gene>
    <name evidence="6" type="ORF">RD110_22710</name>
</gene>
<evidence type="ECO:0000256" key="1">
    <source>
        <dbReference type="ARBA" id="ARBA00009437"/>
    </source>
</evidence>
<dbReference type="InterPro" id="IPR050950">
    <property type="entry name" value="HTH-type_LysR_regulators"/>
</dbReference>
<sequence length="304" mass="33032">MKSDHLKETSLRYFLEVARCGSINGASERLCVATSAISRQISGLENALDVQLFERRPRGMVLSAAGEMLATHARRAALEADRVVLDILALQGFHKGHVSLACTEGFAINFLPGLVIDFQEKYPGIHFTLQVSGPAHVSEMVRTGDADIGMTFNRLAQKDIKVEHRQPAPVMVIMRPDHALAKSKSIRLSQLAAHALALPTPESSLRQLFDVACSRSGLLIEPRVTSNCATALHRFVLSGGILSLAGEVSVRNYVAEGTMVAVPLQDKMLEGRNIELQTLVGRTLPGVVKTFLSYVKGRLGEAEI</sequence>
<evidence type="ECO:0000256" key="3">
    <source>
        <dbReference type="ARBA" id="ARBA00023125"/>
    </source>
</evidence>
<evidence type="ECO:0000256" key="2">
    <source>
        <dbReference type="ARBA" id="ARBA00023015"/>
    </source>
</evidence>
<reference evidence="6 7" key="1">
    <citation type="submission" date="2017-01" db="EMBL/GenBank/DDBJ databases">
        <authorList>
            <person name="Mah S.A."/>
            <person name="Swanson W.J."/>
            <person name="Moy G.W."/>
            <person name="Vacquier V.D."/>
        </authorList>
    </citation>
    <scope>NUCLEOTIDE SEQUENCE [LARGE SCALE GENOMIC DNA]</scope>
    <source>
        <strain evidence="6 7">DCY110</strain>
    </source>
</reference>
<dbReference type="InterPro" id="IPR036390">
    <property type="entry name" value="WH_DNA-bd_sf"/>
</dbReference>
<accession>A0A1P8K0Y6</accession>
<feature type="domain" description="HTH lysR-type" evidence="5">
    <location>
        <begin position="6"/>
        <end position="63"/>
    </location>
</feature>
<keyword evidence="4" id="KW-0804">Transcription</keyword>
<dbReference type="Pfam" id="PF00126">
    <property type="entry name" value="HTH_1"/>
    <property type="match status" value="1"/>
</dbReference>
<dbReference type="OrthoDB" id="8839922at2"/>
<dbReference type="Gene3D" id="3.40.190.290">
    <property type="match status" value="1"/>
</dbReference>
<dbReference type="FunFam" id="1.10.10.10:FF:000001">
    <property type="entry name" value="LysR family transcriptional regulator"/>
    <property type="match status" value="1"/>
</dbReference>
<evidence type="ECO:0000313" key="7">
    <source>
        <dbReference type="Proteomes" id="UP000186609"/>
    </source>
</evidence>
<keyword evidence="2" id="KW-0805">Transcription regulation</keyword>
<dbReference type="AlphaFoldDB" id="A0A1P8K0Y6"/>
<comment type="similarity">
    <text evidence="1">Belongs to the LysR transcriptional regulatory family.</text>
</comment>
<keyword evidence="3" id="KW-0238">DNA-binding</keyword>
<dbReference type="InterPro" id="IPR036388">
    <property type="entry name" value="WH-like_DNA-bd_sf"/>
</dbReference>
<keyword evidence="7" id="KW-1185">Reference proteome</keyword>
<dbReference type="PANTHER" id="PTHR30419">
    <property type="entry name" value="HTH-TYPE TRANSCRIPTIONAL REGULATOR YBHD"/>
    <property type="match status" value="1"/>
</dbReference>
<dbReference type="Pfam" id="PF03466">
    <property type="entry name" value="LysR_substrate"/>
    <property type="match status" value="1"/>
</dbReference>
<evidence type="ECO:0000313" key="6">
    <source>
        <dbReference type="EMBL" id="APW39668.1"/>
    </source>
</evidence>
<dbReference type="Proteomes" id="UP000186609">
    <property type="component" value="Chromosome"/>
</dbReference>
<dbReference type="InterPro" id="IPR000847">
    <property type="entry name" value="LysR_HTH_N"/>
</dbReference>
<dbReference type="Gene3D" id="1.10.10.10">
    <property type="entry name" value="Winged helix-like DNA-binding domain superfamily/Winged helix DNA-binding domain"/>
    <property type="match status" value="1"/>
</dbReference>
<dbReference type="STRING" id="1842727.RD110_22710"/>
<dbReference type="KEGG" id="rhy:RD110_22710"/>
<dbReference type="SUPFAM" id="SSF46785">
    <property type="entry name" value="Winged helix' DNA-binding domain"/>
    <property type="match status" value="1"/>
</dbReference>
<dbReference type="GO" id="GO:0005829">
    <property type="term" value="C:cytosol"/>
    <property type="evidence" value="ECO:0007669"/>
    <property type="project" value="TreeGrafter"/>
</dbReference>
<dbReference type="GO" id="GO:0003700">
    <property type="term" value="F:DNA-binding transcription factor activity"/>
    <property type="evidence" value="ECO:0007669"/>
    <property type="project" value="InterPro"/>
</dbReference>
<dbReference type="GO" id="GO:0003677">
    <property type="term" value="F:DNA binding"/>
    <property type="evidence" value="ECO:0007669"/>
    <property type="project" value="UniProtKB-KW"/>
</dbReference>
<proteinExistence type="inferred from homology"/>
<evidence type="ECO:0000259" key="5">
    <source>
        <dbReference type="PROSITE" id="PS50931"/>
    </source>
</evidence>
<dbReference type="PANTHER" id="PTHR30419:SF8">
    <property type="entry name" value="NITROGEN ASSIMILATION TRANSCRIPTIONAL ACTIVATOR-RELATED"/>
    <property type="match status" value="1"/>
</dbReference>
<dbReference type="EMBL" id="CP019236">
    <property type="protein sequence ID" value="APW39668.1"/>
    <property type="molecule type" value="Genomic_DNA"/>
</dbReference>
<dbReference type="SUPFAM" id="SSF53850">
    <property type="entry name" value="Periplasmic binding protein-like II"/>
    <property type="match status" value="1"/>
</dbReference>
<protein>
    <submittedName>
        <fullName evidence="6">LysR family transcriptional regulator</fullName>
    </submittedName>
</protein>
<organism evidence="6 7">
    <name type="scientific">Rhodoferax koreensis</name>
    <dbReference type="NCBI Taxonomy" id="1842727"/>
    <lineage>
        <taxon>Bacteria</taxon>
        <taxon>Pseudomonadati</taxon>
        <taxon>Pseudomonadota</taxon>
        <taxon>Betaproteobacteria</taxon>
        <taxon>Burkholderiales</taxon>
        <taxon>Comamonadaceae</taxon>
        <taxon>Rhodoferax</taxon>
    </lineage>
</organism>
<dbReference type="RefSeq" id="WP_076202195.1">
    <property type="nucleotide sequence ID" value="NZ_CP019236.1"/>
</dbReference>
<dbReference type="PROSITE" id="PS50931">
    <property type="entry name" value="HTH_LYSR"/>
    <property type="match status" value="1"/>
</dbReference>
<name>A0A1P8K0Y6_9BURK</name>
<evidence type="ECO:0000256" key="4">
    <source>
        <dbReference type="ARBA" id="ARBA00023163"/>
    </source>
</evidence>
<dbReference type="InterPro" id="IPR005119">
    <property type="entry name" value="LysR_subst-bd"/>
</dbReference>